<reference evidence="3 5" key="1">
    <citation type="submission" date="2020-05" db="EMBL/GenBank/DDBJ databases">
        <title>Comparative genomic analysis of denitrifying bacteria from Halomonas genus.</title>
        <authorList>
            <person name="Wang L."/>
            <person name="Shao Z."/>
        </authorList>
    </citation>
    <scope>NUCLEOTIDE SEQUENCE [LARGE SCALE GENOMIC DNA]</scope>
    <source>
        <strain evidence="3 5">DSM 17331</strain>
    </source>
</reference>
<evidence type="ECO:0000256" key="1">
    <source>
        <dbReference type="SAM" id="MobiDB-lite"/>
    </source>
</evidence>
<dbReference type="Proteomes" id="UP000814353">
    <property type="component" value="Unassembled WGS sequence"/>
</dbReference>
<dbReference type="EMBL" id="JACEFT010000043">
    <property type="protein sequence ID" value="MBA2781053.1"/>
    <property type="molecule type" value="Genomic_DNA"/>
</dbReference>
<dbReference type="AlphaFoldDB" id="A0A7V9W4R6"/>
<reference evidence="2 4" key="2">
    <citation type="submission" date="2020-07" db="EMBL/GenBank/DDBJ databases">
        <title>Identification of Halomonas strains.</title>
        <authorList>
            <person name="Xiao Z."/>
            <person name="Shen J."/>
        </authorList>
    </citation>
    <scope>NUCLEOTIDE SEQUENCE [LARGE SCALE GENOMIC DNA]</scope>
    <source>
        <strain evidence="2 4">DSM 17331</strain>
    </source>
</reference>
<accession>A0A7V9W4R6</accession>
<dbReference type="Proteomes" id="UP000518091">
    <property type="component" value="Unassembled WGS sequence"/>
</dbReference>
<evidence type="ECO:0000313" key="5">
    <source>
        <dbReference type="Proteomes" id="UP000814353"/>
    </source>
</evidence>
<evidence type="ECO:0000313" key="4">
    <source>
        <dbReference type="Proteomes" id="UP000518091"/>
    </source>
</evidence>
<evidence type="ECO:0000313" key="3">
    <source>
        <dbReference type="EMBL" id="MCG6661504.1"/>
    </source>
</evidence>
<feature type="region of interest" description="Disordered" evidence="1">
    <location>
        <begin position="91"/>
        <end position="113"/>
    </location>
</feature>
<protein>
    <submittedName>
        <fullName evidence="2">Uncharacterized protein</fullName>
    </submittedName>
</protein>
<keyword evidence="5" id="KW-1185">Reference proteome</keyword>
<gene>
    <name evidence="2" type="ORF">H1D44_19415</name>
    <name evidence="3" type="ORF">HOP48_08050</name>
</gene>
<sequence length="113" mass="13194">MKLDETLFTVRNPLITHQRQLVTEYAFCLGEIPTMIRVRFYRQVDSERISSEQSHYIQTPLQHEPIYESADDHPSLESCLQDITTGMAKQYQQAEQAGYPPSESWLLPSRDFD</sequence>
<organism evidence="2 4">
    <name type="scientific">Billgrantia kenyensis</name>
    <dbReference type="NCBI Taxonomy" id="321266"/>
    <lineage>
        <taxon>Bacteria</taxon>
        <taxon>Pseudomonadati</taxon>
        <taxon>Pseudomonadota</taxon>
        <taxon>Gammaproteobacteria</taxon>
        <taxon>Oceanospirillales</taxon>
        <taxon>Halomonadaceae</taxon>
        <taxon>Billgrantia</taxon>
    </lineage>
</organism>
<proteinExistence type="predicted"/>
<dbReference type="EMBL" id="JABFUB010000004">
    <property type="protein sequence ID" value="MCG6661504.1"/>
    <property type="molecule type" value="Genomic_DNA"/>
</dbReference>
<comment type="caution">
    <text evidence="2">The sequence shown here is derived from an EMBL/GenBank/DDBJ whole genome shotgun (WGS) entry which is preliminary data.</text>
</comment>
<evidence type="ECO:0000313" key="2">
    <source>
        <dbReference type="EMBL" id="MBA2781053.1"/>
    </source>
</evidence>
<name>A0A7V9W4R6_9GAMM</name>
<dbReference type="RefSeq" id="WP_181516925.1">
    <property type="nucleotide sequence ID" value="NZ_JABFUB010000004.1"/>
</dbReference>